<evidence type="ECO:0000313" key="1">
    <source>
        <dbReference type="EMBL" id="MBM7616159.1"/>
    </source>
</evidence>
<accession>A0ABS2NT62</accession>
<reference evidence="1 2" key="1">
    <citation type="submission" date="2021-01" db="EMBL/GenBank/DDBJ databases">
        <title>Genomic Encyclopedia of Type Strains, Phase IV (KMG-IV): sequencing the most valuable type-strain genomes for metagenomic binning, comparative biology and taxonomic classification.</title>
        <authorList>
            <person name="Goeker M."/>
        </authorList>
    </citation>
    <scope>NUCLEOTIDE SEQUENCE [LARGE SCALE GENOMIC DNA]</scope>
    <source>
        <strain evidence="1 2">DSM 25890</strain>
    </source>
</reference>
<proteinExistence type="predicted"/>
<organism evidence="1 2">
    <name type="scientific">Alkaliphilus hydrothermalis</name>
    <dbReference type="NCBI Taxonomy" id="1482730"/>
    <lineage>
        <taxon>Bacteria</taxon>
        <taxon>Bacillati</taxon>
        <taxon>Bacillota</taxon>
        <taxon>Clostridia</taxon>
        <taxon>Peptostreptococcales</taxon>
        <taxon>Natronincolaceae</taxon>
        <taxon>Alkaliphilus</taxon>
    </lineage>
</organism>
<name>A0ABS2NT62_9FIRM</name>
<comment type="caution">
    <text evidence="1">The sequence shown here is derived from an EMBL/GenBank/DDBJ whole genome shotgun (WGS) entry which is preliminary data.</text>
</comment>
<protein>
    <submittedName>
        <fullName evidence="1">Uncharacterized protein YunC (DUF1805 family)</fullName>
    </submittedName>
</protein>
<dbReference type="RefSeq" id="WP_204404104.1">
    <property type="nucleotide sequence ID" value="NZ_JAFBEE010000025.1"/>
</dbReference>
<sequence length="126" mass="14911">MKLNPIKSEKINLIYDMYGILNDYLIDTNQYMIMNGSYYNYENFQTWNKWEVAKIDIAGNTFLIVDIDLNRFSYCRYIRHEKRVLKSGLNSKDAIVELQAYSKLLGVDILDQMEYYISGNPRAIEL</sequence>
<evidence type="ECO:0000313" key="2">
    <source>
        <dbReference type="Proteomes" id="UP001314796"/>
    </source>
</evidence>
<gene>
    <name evidence="1" type="ORF">JOC73_002735</name>
</gene>
<dbReference type="EMBL" id="JAFBEE010000025">
    <property type="protein sequence ID" value="MBM7616159.1"/>
    <property type="molecule type" value="Genomic_DNA"/>
</dbReference>
<dbReference type="Proteomes" id="UP001314796">
    <property type="component" value="Unassembled WGS sequence"/>
</dbReference>
<keyword evidence="2" id="KW-1185">Reference proteome</keyword>